<reference evidence="4" key="1">
    <citation type="journal article" date="2019" name="Int. J. Syst. Evol. Microbiol.">
        <title>The Global Catalogue of Microorganisms (GCM) 10K type strain sequencing project: providing services to taxonomists for standard genome sequencing and annotation.</title>
        <authorList>
            <consortium name="The Broad Institute Genomics Platform"/>
            <consortium name="The Broad Institute Genome Sequencing Center for Infectious Disease"/>
            <person name="Wu L."/>
            <person name="Ma J."/>
        </authorList>
    </citation>
    <scope>NUCLEOTIDE SEQUENCE [LARGE SCALE GENOMIC DNA]</scope>
    <source>
        <strain evidence="4">JCM 18952</strain>
    </source>
</reference>
<feature type="chain" id="PRO_5046498463" description="SH3b domain-containing protein" evidence="1">
    <location>
        <begin position="25"/>
        <end position="469"/>
    </location>
</feature>
<feature type="signal peptide" evidence="1">
    <location>
        <begin position="1"/>
        <end position="24"/>
    </location>
</feature>
<protein>
    <recommendedName>
        <fullName evidence="2">SH3b domain-containing protein</fullName>
    </recommendedName>
</protein>
<dbReference type="SUPFAM" id="SSF110857">
    <property type="entry name" value="Gamma-glutamyl cyclotransferase-like"/>
    <property type="match status" value="1"/>
</dbReference>
<evidence type="ECO:0000259" key="2">
    <source>
        <dbReference type="PROSITE" id="PS51781"/>
    </source>
</evidence>
<evidence type="ECO:0000256" key="1">
    <source>
        <dbReference type="SAM" id="SignalP"/>
    </source>
</evidence>
<name>A0ABP9TH66_9MICC</name>
<dbReference type="SMART" id="SM00287">
    <property type="entry name" value="SH3b"/>
    <property type="match status" value="3"/>
</dbReference>
<dbReference type="InterPro" id="IPR052354">
    <property type="entry name" value="Cell_Wall_Dynamics_Protein"/>
</dbReference>
<dbReference type="Pfam" id="PF08239">
    <property type="entry name" value="SH3_3"/>
    <property type="match status" value="2"/>
</dbReference>
<dbReference type="InterPro" id="IPR036568">
    <property type="entry name" value="GGCT-like_sf"/>
</dbReference>
<dbReference type="Proteomes" id="UP001501257">
    <property type="component" value="Unassembled WGS sequence"/>
</dbReference>
<dbReference type="InterPro" id="IPR009288">
    <property type="entry name" value="AIG2-like_dom"/>
</dbReference>
<dbReference type="EMBL" id="BAABLK010000008">
    <property type="protein sequence ID" value="GAA5225917.1"/>
    <property type="molecule type" value="Genomic_DNA"/>
</dbReference>
<dbReference type="PROSITE" id="PS51781">
    <property type="entry name" value="SH3B"/>
    <property type="match status" value="1"/>
</dbReference>
<proteinExistence type="predicted"/>
<dbReference type="InterPro" id="IPR003646">
    <property type="entry name" value="SH3-like_bac-type"/>
</dbReference>
<dbReference type="Gene3D" id="3.10.490.10">
    <property type="entry name" value="Gamma-glutamyl cyclotransferase-like"/>
    <property type="match status" value="1"/>
</dbReference>
<evidence type="ECO:0000313" key="4">
    <source>
        <dbReference type="Proteomes" id="UP001501257"/>
    </source>
</evidence>
<keyword evidence="1" id="KW-0732">Signal</keyword>
<sequence length="469" mass="50709">MQKKRAVTALVIAVAVAGSSNALIAPAVAYGIAPAAGTTWNALAQPAPATAIGILAKKVSLKKVTKNNLNLRQGKNTKTKALLVIPKNSAVTVTETSGTWSKTSYKGKTGWVASSYLKNAPATKNPAPKSTNTSHRYTTGFTILRKSASEKGASLGVYQRRAKVEYLAVSGAWTKVKVSGKTGFIKSADLAKTNPALVSRWLDSAQVVHKSTSKNSAKVTTVAKGAKVEWLRTSGSWRAIRTPKGNGWVPGSALSKSKIKPTTSKPPAQKAIYRWSTANVNLRKGVGTSHPSMGTIPANERVTYLKGASGWSNVKSSKGTGWVSNAYLNTQGQYPFAVYGTLRKGQSAYYILKGKTSKETKTTISSHSMYLQPKQTWLSYVIPSKKASDKVVVERMDIKSASYLSTVANMDAWERFDPKKPLADQNYNRVLVNDKDGKRSWAYLGSKKIAAYLMKNGIRVTSGDYLKRF</sequence>
<comment type="caution">
    <text evidence="3">The sequence shown here is derived from an EMBL/GenBank/DDBJ whole genome shotgun (WGS) entry which is preliminary data.</text>
</comment>
<dbReference type="Pfam" id="PF06094">
    <property type="entry name" value="GGACT"/>
    <property type="match status" value="1"/>
</dbReference>
<feature type="domain" description="SH3b" evidence="2">
    <location>
        <begin position="57"/>
        <end position="121"/>
    </location>
</feature>
<organism evidence="3 4">
    <name type="scientific">Paeniglutamicibacter antarcticus</name>
    <dbReference type="NCBI Taxonomy" id="494023"/>
    <lineage>
        <taxon>Bacteria</taxon>
        <taxon>Bacillati</taxon>
        <taxon>Actinomycetota</taxon>
        <taxon>Actinomycetes</taxon>
        <taxon>Micrococcales</taxon>
        <taxon>Micrococcaceae</taxon>
        <taxon>Paeniglutamicibacter</taxon>
    </lineage>
</organism>
<keyword evidence="4" id="KW-1185">Reference proteome</keyword>
<gene>
    <name evidence="3" type="ORF">GCM10025778_04470</name>
</gene>
<dbReference type="RefSeq" id="WP_210100682.1">
    <property type="nucleotide sequence ID" value="NZ_BAABLK010000008.1"/>
</dbReference>
<dbReference type="Gene3D" id="2.30.30.40">
    <property type="entry name" value="SH3 Domains"/>
    <property type="match status" value="4"/>
</dbReference>
<accession>A0ABP9TH66</accession>
<dbReference type="PANTHER" id="PTHR34408">
    <property type="entry name" value="FAMILY PROTEIN, PUTATIVE-RELATED"/>
    <property type="match status" value="1"/>
</dbReference>
<evidence type="ECO:0000313" key="3">
    <source>
        <dbReference type="EMBL" id="GAA5225917.1"/>
    </source>
</evidence>